<comment type="cofactor">
    <cofactor evidence="1">
        <name>Mg(2+)</name>
        <dbReference type="ChEBI" id="CHEBI:18420"/>
    </cofactor>
</comment>
<keyword evidence="2" id="KW-0812">Transmembrane</keyword>
<evidence type="ECO:0000256" key="1">
    <source>
        <dbReference type="ARBA" id="ARBA00001946"/>
    </source>
</evidence>
<dbReference type="CDD" id="cd06225">
    <property type="entry name" value="HAMP"/>
    <property type="match status" value="1"/>
</dbReference>
<evidence type="ECO:0000313" key="7">
    <source>
        <dbReference type="Proteomes" id="UP000502608"/>
    </source>
</evidence>
<dbReference type="SMART" id="SM00052">
    <property type="entry name" value="EAL"/>
    <property type="match status" value="1"/>
</dbReference>
<dbReference type="CDD" id="cd01948">
    <property type="entry name" value="EAL"/>
    <property type="match status" value="1"/>
</dbReference>
<dbReference type="InterPro" id="IPR052155">
    <property type="entry name" value="Biofilm_reg_signaling"/>
</dbReference>
<dbReference type="PROSITE" id="PS50887">
    <property type="entry name" value="GGDEF"/>
    <property type="match status" value="1"/>
</dbReference>
<feature type="domain" description="HAMP" evidence="4">
    <location>
        <begin position="171"/>
        <end position="224"/>
    </location>
</feature>
<feature type="transmembrane region" description="Helical" evidence="2">
    <location>
        <begin position="14"/>
        <end position="36"/>
    </location>
</feature>
<dbReference type="AlphaFoldDB" id="A0A6G9QQ10"/>
<sequence length="683" mass="77390">MIKLLSLNSVSKKLLFILMSVALISVLIVSFLLSAYEFKTAQKDQQSNLDTLIKVLSPSITAAVLFEDNESIQELINPILLRSDMVSVLVNNAQGEKVASANNDNKVLYADEHLTQVTAPLALDGITYGELIIVVDDSYIHDRIGFYGYFIVIALALTFGVSLFVSLCLRQRFLAPILHLAQVAKKVTDSNDYSQRAQTLSKDEFGQLTNHFNSMLQTIEQRDRVLEQKVQQRTQELESANSQLHEFAYIDGLTDLPNRRYFYEKLQSLLNLPQQKFALIFIDLDGFKEVNDNLGHDYGDILLSQVAKRLKNCVRANDTVARLGGDEFTLIIEGVDDHLRASQLAQTLKESLMQCISIKDEEAYVSGSIGITFYPADGDTVDLLVKHADQAMYLAKENGRNRYEFFSLNMEAEAKQKHDLIEELRMAIALQQFEIYYQPIFCCNTQRVVQVEALIRWHHPQKGLLVSMDFIPIAESYGLISTIDDWVREQVVSDVSQWYQQTGKVMPVSVNVSPLEIDLQSHWVDKWILNYTKYNLPANAISLEITENALMDTSDKAQQQLQQLSNHGINMTIDDFGVGYSSLAYLLRLKVNTLKIDKVFVQDIVDNESSLSLVRAIISMAQNLNINVVVQGVENEQQLKILHQYHCEYLQGEYLAPPMTKADFEQRFLGFPSQTALAHQSQS</sequence>
<dbReference type="Pfam" id="PF00563">
    <property type="entry name" value="EAL"/>
    <property type="match status" value="1"/>
</dbReference>
<feature type="domain" description="GGDEF" evidence="5">
    <location>
        <begin position="275"/>
        <end position="408"/>
    </location>
</feature>
<dbReference type="GO" id="GO:0003824">
    <property type="term" value="F:catalytic activity"/>
    <property type="evidence" value="ECO:0007669"/>
    <property type="project" value="UniProtKB-ARBA"/>
</dbReference>
<dbReference type="EMBL" id="CP050313">
    <property type="protein sequence ID" value="QIR15901.1"/>
    <property type="molecule type" value="Genomic_DNA"/>
</dbReference>
<evidence type="ECO:0000259" key="5">
    <source>
        <dbReference type="PROSITE" id="PS50887"/>
    </source>
</evidence>
<feature type="transmembrane region" description="Helical" evidence="2">
    <location>
        <begin position="146"/>
        <end position="167"/>
    </location>
</feature>
<dbReference type="Gene3D" id="3.30.70.270">
    <property type="match status" value="1"/>
</dbReference>
<dbReference type="SMART" id="SM00304">
    <property type="entry name" value="HAMP"/>
    <property type="match status" value="1"/>
</dbReference>
<accession>A0A6G9QQ10</accession>
<dbReference type="InterPro" id="IPR001633">
    <property type="entry name" value="EAL_dom"/>
</dbReference>
<dbReference type="KEGG" id="saes:HBH39_16645"/>
<evidence type="ECO:0000256" key="2">
    <source>
        <dbReference type="SAM" id="Phobius"/>
    </source>
</evidence>
<organism evidence="6 7">
    <name type="scientific">Shewanella aestuarii</name>
    <dbReference type="NCBI Taxonomy" id="1028752"/>
    <lineage>
        <taxon>Bacteria</taxon>
        <taxon>Pseudomonadati</taxon>
        <taxon>Pseudomonadota</taxon>
        <taxon>Gammaproteobacteria</taxon>
        <taxon>Alteromonadales</taxon>
        <taxon>Shewanellaceae</taxon>
        <taxon>Shewanella</taxon>
    </lineage>
</organism>
<dbReference type="PROSITE" id="PS50883">
    <property type="entry name" value="EAL"/>
    <property type="match status" value="1"/>
</dbReference>
<dbReference type="InterPro" id="IPR003660">
    <property type="entry name" value="HAMP_dom"/>
</dbReference>
<dbReference type="GO" id="GO:0007165">
    <property type="term" value="P:signal transduction"/>
    <property type="evidence" value="ECO:0007669"/>
    <property type="project" value="InterPro"/>
</dbReference>
<keyword evidence="2" id="KW-0472">Membrane</keyword>
<dbReference type="Proteomes" id="UP000502608">
    <property type="component" value="Chromosome"/>
</dbReference>
<dbReference type="NCBIfam" id="TIGR00254">
    <property type="entry name" value="GGDEF"/>
    <property type="match status" value="1"/>
</dbReference>
<dbReference type="InterPro" id="IPR043128">
    <property type="entry name" value="Rev_trsase/Diguanyl_cyclase"/>
</dbReference>
<dbReference type="PANTHER" id="PTHR44757:SF2">
    <property type="entry name" value="BIOFILM ARCHITECTURE MAINTENANCE PROTEIN MBAA"/>
    <property type="match status" value="1"/>
</dbReference>
<keyword evidence="7" id="KW-1185">Reference proteome</keyword>
<dbReference type="CDD" id="cd01949">
    <property type="entry name" value="GGDEF"/>
    <property type="match status" value="1"/>
</dbReference>
<dbReference type="SUPFAM" id="SSF55073">
    <property type="entry name" value="Nucleotide cyclase"/>
    <property type="match status" value="1"/>
</dbReference>
<keyword evidence="2" id="KW-1133">Transmembrane helix</keyword>
<dbReference type="SMART" id="SM00267">
    <property type="entry name" value="GGDEF"/>
    <property type="match status" value="1"/>
</dbReference>
<proteinExistence type="predicted"/>
<protein>
    <submittedName>
        <fullName evidence="6">EAL domain-containing protein</fullName>
    </submittedName>
</protein>
<evidence type="ECO:0000259" key="4">
    <source>
        <dbReference type="PROSITE" id="PS50885"/>
    </source>
</evidence>
<dbReference type="Pfam" id="PF00990">
    <property type="entry name" value="GGDEF"/>
    <property type="match status" value="1"/>
</dbReference>
<dbReference type="GO" id="GO:0016020">
    <property type="term" value="C:membrane"/>
    <property type="evidence" value="ECO:0007669"/>
    <property type="project" value="InterPro"/>
</dbReference>
<dbReference type="InterPro" id="IPR000160">
    <property type="entry name" value="GGDEF_dom"/>
</dbReference>
<name>A0A6G9QQ10_9GAMM</name>
<gene>
    <name evidence="6" type="ORF">HBH39_16645</name>
</gene>
<dbReference type="RefSeq" id="WP_167679757.1">
    <property type="nucleotide sequence ID" value="NZ_CP050313.1"/>
</dbReference>
<dbReference type="SUPFAM" id="SSF141868">
    <property type="entry name" value="EAL domain-like"/>
    <property type="match status" value="1"/>
</dbReference>
<dbReference type="InterPro" id="IPR035919">
    <property type="entry name" value="EAL_sf"/>
</dbReference>
<dbReference type="Gene3D" id="6.10.340.10">
    <property type="match status" value="1"/>
</dbReference>
<feature type="domain" description="EAL" evidence="3">
    <location>
        <begin position="417"/>
        <end position="672"/>
    </location>
</feature>
<dbReference type="PANTHER" id="PTHR44757">
    <property type="entry name" value="DIGUANYLATE CYCLASE DGCP"/>
    <property type="match status" value="1"/>
</dbReference>
<dbReference type="InterPro" id="IPR029787">
    <property type="entry name" value="Nucleotide_cyclase"/>
</dbReference>
<reference evidence="6 7" key="1">
    <citation type="submission" date="2020-03" db="EMBL/GenBank/DDBJ databases">
        <title>Complete genome sequence of Shewanella sp.</title>
        <authorList>
            <person name="Kim Y.-S."/>
            <person name="Kim S.-J."/>
            <person name="Jung H.-K."/>
            <person name="Kim K.-H."/>
        </authorList>
    </citation>
    <scope>NUCLEOTIDE SEQUENCE [LARGE SCALE GENOMIC DNA]</scope>
    <source>
        <strain evidence="6 7">PN3F2</strain>
    </source>
</reference>
<dbReference type="Pfam" id="PF00672">
    <property type="entry name" value="HAMP"/>
    <property type="match status" value="1"/>
</dbReference>
<dbReference type="Gene3D" id="3.20.20.450">
    <property type="entry name" value="EAL domain"/>
    <property type="match status" value="1"/>
</dbReference>
<dbReference type="SUPFAM" id="SSF158472">
    <property type="entry name" value="HAMP domain-like"/>
    <property type="match status" value="1"/>
</dbReference>
<evidence type="ECO:0000313" key="6">
    <source>
        <dbReference type="EMBL" id="QIR15901.1"/>
    </source>
</evidence>
<evidence type="ECO:0000259" key="3">
    <source>
        <dbReference type="PROSITE" id="PS50883"/>
    </source>
</evidence>
<dbReference type="PROSITE" id="PS50885">
    <property type="entry name" value="HAMP"/>
    <property type="match status" value="1"/>
</dbReference>
<dbReference type="FunFam" id="3.30.70.270:FF:000001">
    <property type="entry name" value="Diguanylate cyclase domain protein"/>
    <property type="match status" value="1"/>
</dbReference>